<dbReference type="RefSeq" id="WP_347165792.1">
    <property type="nucleotide sequence ID" value="NZ_JBDNCH010000002.1"/>
</dbReference>
<dbReference type="AlphaFoldDB" id="A0AAW9SII8"/>
<dbReference type="Proteomes" id="UP001428774">
    <property type="component" value="Unassembled WGS sequence"/>
</dbReference>
<keyword evidence="4" id="KW-1185">Reference proteome</keyword>
<dbReference type="PANTHER" id="PTHR34580">
    <property type="match status" value="1"/>
</dbReference>
<dbReference type="InterPro" id="IPR051534">
    <property type="entry name" value="CBASS_pafABC_assoc_protein"/>
</dbReference>
<accession>A0AAW9SII8</accession>
<dbReference type="InterPro" id="IPR036390">
    <property type="entry name" value="WH_DNA-bd_sf"/>
</dbReference>
<evidence type="ECO:0000259" key="2">
    <source>
        <dbReference type="Pfam" id="PF13280"/>
    </source>
</evidence>
<reference evidence="3 4" key="1">
    <citation type="submission" date="2024-05" db="EMBL/GenBank/DDBJ databases">
        <title>Genome sequence of Ponticoccus litoralis KCCM 90028.</title>
        <authorList>
            <person name="Kim J.M."/>
            <person name="Lee J.K."/>
            <person name="Choi B.J."/>
            <person name="Bayburt H."/>
            <person name="Baek J.H."/>
            <person name="Jeon C.O."/>
        </authorList>
    </citation>
    <scope>NUCLEOTIDE SEQUENCE [LARGE SCALE GENOMIC DNA]</scope>
    <source>
        <strain evidence="3 4">KCCM 90028</strain>
    </source>
</reference>
<organism evidence="3 4">
    <name type="scientific">Ponticoccus litoralis</name>
    <dbReference type="NCBI Taxonomy" id="422297"/>
    <lineage>
        <taxon>Bacteria</taxon>
        <taxon>Pseudomonadati</taxon>
        <taxon>Pseudomonadota</taxon>
        <taxon>Alphaproteobacteria</taxon>
        <taxon>Rhodobacterales</taxon>
        <taxon>Roseobacteraceae</taxon>
        <taxon>Ponticoccus</taxon>
    </lineage>
</organism>
<comment type="caution">
    <text evidence="3">The sequence shown here is derived from an EMBL/GenBank/DDBJ whole genome shotgun (WGS) entry which is preliminary data.</text>
</comment>
<dbReference type="InterPro" id="IPR036388">
    <property type="entry name" value="WH-like_DNA-bd_sf"/>
</dbReference>
<sequence length="228" mass="25498">MQRTNRLFEIIQILRGETRSMTAAALALRLEVSARTIYRDIAALQAMRTPIEGEAGLGYILRRSYDLPPLNFDPEEIVALRVGLSMLARTGDGALQAAATRICTKVDALRDGADWLDVAPWGGPLDDPAKGCVSKAALRQAISDCRKLRLVYRAETRRIVRPLAMIYHLDCVMLAAWCELRGALRHFRTDRMWEAEPLDARFPEQAETLRALWREAEAGAPAPESPRS</sequence>
<feature type="domain" description="Helix-turn-helix type 11" evidence="1">
    <location>
        <begin position="6"/>
        <end position="60"/>
    </location>
</feature>
<dbReference type="Pfam" id="PF08279">
    <property type="entry name" value="HTH_11"/>
    <property type="match status" value="1"/>
</dbReference>
<dbReference type="EMBL" id="JBDNCH010000002">
    <property type="protein sequence ID" value="MEN9060628.1"/>
    <property type="molecule type" value="Genomic_DNA"/>
</dbReference>
<dbReference type="Pfam" id="PF13280">
    <property type="entry name" value="WYL"/>
    <property type="match status" value="1"/>
</dbReference>
<dbReference type="PROSITE" id="PS52050">
    <property type="entry name" value="WYL"/>
    <property type="match status" value="1"/>
</dbReference>
<dbReference type="SUPFAM" id="SSF46785">
    <property type="entry name" value="Winged helix' DNA-binding domain"/>
    <property type="match status" value="1"/>
</dbReference>
<feature type="domain" description="WYL" evidence="2">
    <location>
        <begin position="136"/>
        <end position="196"/>
    </location>
</feature>
<evidence type="ECO:0000313" key="3">
    <source>
        <dbReference type="EMBL" id="MEN9060628.1"/>
    </source>
</evidence>
<protein>
    <submittedName>
        <fullName evidence="3">YafY family protein</fullName>
    </submittedName>
</protein>
<dbReference type="InterPro" id="IPR026881">
    <property type="entry name" value="WYL_dom"/>
</dbReference>
<name>A0AAW9SII8_9RHOB</name>
<dbReference type="InterPro" id="IPR013196">
    <property type="entry name" value="HTH_11"/>
</dbReference>
<evidence type="ECO:0000259" key="1">
    <source>
        <dbReference type="Pfam" id="PF08279"/>
    </source>
</evidence>
<evidence type="ECO:0000313" key="4">
    <source>
        <dbReference type="Proteomes" id="UP001428774"/>
    </source>
</evidence>
<proteinExistence type="predicted"/>
<gene>
    <name evidence="3" type="ORF">ABFB10_05850</name>
</gene>
<dbReference type="PANTHER" id="PTHR34580:SF3">
    <property type="entry name" value="PROTEIN PAFB"/>
    <property type="match status" value="1"/>
</dbReference>
<dbReference type="Gene3D" id="1.10.10.10">
    <property type="entry name" value="Winged helix-like DNA-binding domain superfamily/Winged helix DNA-binding domain"/>
    <property type="match status" value="1"/>
</dbReference>